<protein>
    <recommendedName>
        <fullName evidence="4">F-box domain-containing protein</fullName>
    </recommendedName>
</protein>
<dbReference type="PANTHER" id="PTHR42085">
    <property type="entry name" value="F-BOX DOMAIN-CONTAINING PROTEIN"/>
    <property type="match status" value="1"/>
</dbReference>
<keyword evidence="3" id="KW-1185">Reference proteome</keyword>
<dbReference type="PANTHER" id="PTHR42085:SF8">
    <property type="entry name" value="F-BOX DOMAIN-CONTAINING PROTEIN"/>
    <property type="match status" value="1"/>
</dbReference>
<organism evidence="2 3">
    <name type="scientific">Salinomyces thailandicus</name>
    <dbReference type="NCBI Taxonomy" id="706561"/>
    <lineage>
        <taxon>Eukaryota</taxon>
        <taxon>Fungi</taxon>
        <taxon>Dikarya</taxon>
        <taxon>Ascomycota</taxon>
        <taxon>Pezizomycotina</taxon>
        <taxon>Dothideomycetes</taxon>
        <taxon>Dothideomycetidae</taxon>
        <taxon>Mycosphaerellales</taxon>
        <taxon>Teratosphaeriaceae</taxon>
        <taxon>Salinomyces</taxon>
    </lineage>
</organism>
<dbReference type="EMBL" id="NAJL01000066">
    <property type="protein sequence ID" value="TKA22793.1"/>
    <property type="molecule type" value="Genomic_DNA"/>
</dbReference>
<sequence>MTSSEITSTAIIVHKRKRLQVSYVNDDDNGLDDQPETGEAGNEDNSHQDLDAYEHDLSATFGSTKKVPKRSAVKKQKLTPKPRSNRKKTFPLMSLPAELRDEIYELVLTDCNGIFVVSTFKKNRRTAARAVVVTDHRNRFNKIRVDRANPVFPALLAVSKQIHSESVGFLYHRRVSFYDTQALHAFLATVGSHRQFVRHVVIRSFGYGQGVSRAMDVAAFPLLGLCTDLRVLKFDCRIGYRTLPSKIAPRIHRDAHHFLEAFGSAKGRADAAVDILEFGDVACPYVDPQDRSGIAKCKDQTRKALRKMLGC</sequence>
<reference evidence="2 3" key="1">
    <citation type="submission" date="2017-03" db="EMBL/GenBank/DDBJ databases">
        <title>Genomes of endolithic fungi from Antarctica.</title>
        <authorList>
            <person name="Coleine C."/>
            <person name="Masonjones S."/>
            <person name="Stajich J.E."/>
        </authorList>
    </citation>
    <scope>NUCLEOTIDE SEQUENCE [LARGE SCALE GENOMIC DNA]</scope>
    <source>
        <strain evidence="2 3">CCFEE 6315</strain>
    </source>
</reference>
<feature type="compositionally biased region" description="Basic and acidic residues" evidence="1">
    <location>
        <begin position="44"/>
        <end position="57"/>
    </location>
</feature>
<evidence type="ECO:0000313" key="3">
    <source>
        <dbReference type="Proteomes" id="UP000308549"/>
    </source>
</evidence>
<evidence type="ECO:0000256" key="1">
    <source>
        <dbReference type="SAM" id="MobiDB-lite"/>
    </source>
</evidence>
<dbReference type="InterPro" id="IPR038883">
    <property type="entry name" value="AN11006-like"/>
</dbReference>
<evidence type="ECO:0000313" key="2">
    <source>
        <dbReference type="EMBL" id="TKA22793.1"/>
    </source>
</evidence>
<accession>A0A4U0TLH3</accession>
<feature type="region of interest" description="Disordered" evidence="1">
    <location>
        <begin position="24"/>
        <end position="89"/>
    </location>
</feature>
<evidence type="ECO:0008006" key="4">
    <source>
        <dbReference type="Google" id="ProtNLM"/>
    </source>
</evidence>
<dbReference type="AlphaFoldDB" id="A0A4U0TLH3"/>
<comment type="caution">
    <text evidence="2">The sequence shown here is derived from an EMBL/GenBank/DDBJ whole genome shotgun (WGS) entry which is preliminary data.</text>
</comment>
<feature type="compositionally biased region" description="Acidic residues" evidence="1">
    <location>
        <begin position="25"/>
        <end position="36"/>
    </location>
</feature>
<proteinExistence type="predicted"/>
<dbReference type="Proteomes" id="UP000308549">
    <property type="component" value="Unassembled WGS sequence"/>
</dbReference>
<dbReference type="OrthoDB" id="5397846at2759"/>
<gene>
    <name evidence="2" type="ORF">B0A50_07895</name>
</gene>
<feature type="compositionally biased region" description="Basic residues" evidence="1">
    <location>
        <begin position="66"/>
        <end position="89"/>
    </location>
</feature>
<name>A0A4U0TLH3_9PEZI</name>